<dbReference type="InterPro" id="IPR001119">
    <property type="entry name" value="SLH_dom"/>
</dbReference>
<dbReference type="Proteomes" id="UP000192486">
    <property type="component" value="Chromosome"/>
</dbReference>
<name>A0ABM6JV38_SPOUR</name>
<feature type="domain" description="SLH" evidence="2">
    <location>
        <begin position="153"/>
        <end position="210"/>
    </location>
</feature>
<dbReference type="InterPro" id="IPR051465">
    <property type="entry name" value="Cell_Envelope_Struct_Comp"/>
</dbReference>
<evidence type="ECO:0000259" key="2">
    <source>
        <dbReference type="PROSITE" id="PS51272"/>
    </source>
</evidence>
<sequence>MRNTLRVLLWTAFALALSLVFADFNEASAKEFKDVSKKHPNYTAIQEMQKAGYINGYPDGTFRPGEPVSRQHVASLLDQVLKFPQPPTDKLVFADVPKNHMYYKPIMKLYNKGIISGGLDKKFNPNASITRIQMAKMLDLAFEFHMKEPAQFEDLSFLHWGYVHASALYSNGVTKGDHGKFLPNQSVTRAHYAEFLYRAMKVGKTPSGSVVSKEKAVDLTMRLPIVIEGIRIQGKIDNQSYSQLRSKQLPYATQAFVDGLLKEDYPSVCTHCDSFLFPGLTIEPSMRFDYTQPDANTLHVHTVSFSNLLIGGGFVDYVFKKESGSWKMDNFSGAAVGKKNFELTRQEAERVVKLNYPNSTKVRITYVSQTKETGEDPVTKEKYSFTQYKFSVDSENGRETVRVNSDDGYAY</sequence>
<gene>
    <name evidence="3" type="ORF">SporoS204_07790</name>
</gene>
<dbReference type="RefSeq" id="WP_029054824.1">
    <property type="nucleotide sequence ID" value="NZ_CP015108.1"/>
</dbReference>
<evidence type="ECO:0000313" key="4">
    <source>
        <dbReference type="Proteomes" id="UP000192486"/>
    </source>
</evidence>
<evidence type="ECO:0000313" key="3">
    <source>
        <dbReference type="EMBL" id="ARF14053.1"/>
    </source>
</evidence>
<feature type="signal peptide" evidence="1">
    <location>
        <begin position="1"/>
        <end position="22"/>
    </location>
</feature>
<dbReference type="PANTHER" id="PTHR43308:SF5">
    <property type="entry name" value="S-LAYER PROTEIN _ PEPTIDOGLYCAN ENDO-BETA-N-ACETYLGLUCOSAMINIDASE"/>
    <property type="match status" value="1"/>
</dbReference>
<protein>
    <recommendedName>
        <fullName evidence="2">SLH domain-containing protein</fullName>
    </recommendedName>
</protein>
<dbReference type="PROSITE" id="PS51272">
    <property type="entry name" value="SLH"/>
    <property type="match status" value="3"/>
</dbReference>
<evidence type="ECO:0000256" key="1">
    <source>
        <dbReference type="SAM" id="SignalP"/>
    </source>
</evidence>
<feature type="chain" id="PRO_5046609704" description="SLH domain-containing protein" evidence="1">
    <location>
        <begin position="23"/>
        <end position="411"/>
    </location>
</feature>
<dbReference type="EMBL" id="CP015108">
    <property type="protein sequence ID" value="ARF14053.1"/>
    <property type="molecule type" value="Genomic_DNA"/>
</dbReference>
<feature type="domain" description="SLH" evidence="2">
    <location>
        <begin position="93"/>
        <end position="152"/>
    </location>
</feature>
<dbReference type="PANTHER" id="PTHR43308">
    <property type="entry name" value="OUTER MEMBRANE PROTEIN ALPHA-RELATED"/>
    <property type="match status" value="1"/>
</dbReference>
<keyword evidence="1" id="KW-0732">Signal</keyword>
<accession>A0ABM6JV38</accession>
<feature type="domain" description="SLH" evidence="2">
    <location>
        <begin position="28"/>
        <end position="91"/>
    </location>
</feature>
<dbReference type="Pfam" id="PF00395">
    <property type="entry name" value="SLH"/>
    <property type="match status" value="3"/>
</dbReference>
<keyword evidence="4" id="KW-1185">Reference proteome</keyword>
<proteinExistence type="predicted"/>
<organism evidence="3 4">
    <name type="scientific">Sporosarcina ureae</name>
    <dbReference type="NCBI Taxonomy" id="1571"/>
    <lineage>
        <taxon>Bacteria</taxon>
        <taxon>Bacillati</taxon>
        <taxon>Bacillota</taxon>
        <taxon>Bacilli</taxon>
        <taxon>Bacillales</taxon>
        <taxon>Caryophanaceae</taxon>
        <taxon>Sporosarcina</taxon>
    </lineage>
</organism>
<reference evidence="3 4" key="1">
    <citation type="submission" date="2016-04" db="EMBL/GenBank/DDBJ databases">
        <title>Comparative Genomics and Epigenetics of Sporosarcina ureae.</title>
        <authorList>
            <person name="Oliver A.S."/>
            <person name="Cooper K.K."/>
        </authorList>
    </citation>
    <scope>NUCLEOTIDE SEQUENCE [LARGE SCALE GENOMIC DNA]</scope>
    <source>
        <strain evidence="3 4">S204</strain>
    </source>
</reference>